<accession>A0A1H4Y3U2</accession>
<dbReference type="RefSeq" id="WP_092320368.1">
    <property type="nucleotide sequence ID" value="NZ_FNTJ01000002.1"/>
</dbReference>
<protein>
    <submittedName>
        <fullName evidence="1">Uncharacterized protein</fullName>
    </submittedName>
</protein>
<keyword evidence="2" id="KW-1185">Reference proteome</keyword>
<reference evidence="2" key="1">
    <citation type="submission" date="2016-10" db="EMBL/GenBank/DDBJ databases">
        <authorList>
            <person name="Varghese N."/>
            <person name="Submissions S."/>
        </authorList>
    </citation>
    <scope>NUCLEOTIDE SEQUENCE [LARGE SCALE GENOMIC DNA]</scope>
    <source>
        <strain evidence="2">DSM 9751</strain>
    </source>
</reference>
<proteinExistence type="predicted"/>
<sequence>MIGEIEELLEYWGEQQRRLGLGGGLASQMGTIMQWKGGAPRGVPGTREPLNGAGLDPLAHEVDAALATIERSSATGMAMYRLAELRYFTTPTPTVREQMQLLEISEGATQTYYDRVHSLHGRLQRELKARLLARRRVTVRRGGLPQVGVKSAST</sequence>
<name>A0A1H4Y3U2_9PSED</name>
<dbReference type="EMBL" id="FNTJ01000002">
    <property type="protein sequence ID" value="SED11831.1"/>
    <property type="molecule type" value="Genomic_DNA"/>
</dbReference>
<dbReference type="AlphaFoldDB" id="A0A1H4Y3U2"/>
<evidence type="ECO:0000313" key="2">
    <source>
        <dbReference type="Proteomes" id="UP000198982"/>
    </source>
</evidence>
<dbReference type="Proteomes" id="UP000198982">
    <property type="component" value="Unassembled WGS sequence"/>
</dbReference>
<evidence type="ECO:0000313" key="1">
    <source>
        <dbReference type="EMBL" id="SED11831.1"/>
    </source>
</evidence>
<organism evidence="1 2">
    <name type="scientific">Pseudomonas saponiphila</name>
    <dbReference type="NCBI Taxonomy" id="556534"/>
    <lineage>
        <taxon>Bacteria</taxon>
        <taxon>Pseudomonadati</taxon>
        <taxon>Pseudomonadota</taxon>
        <taxon>Gammaproteobacteria</taxon>
        <taxon>Pseudomonadales</taxon>
        <taxon>Pseudomonadaceae</taxon>
        <taxon>Pseudomonas</taxon>
    </lineage>
</organism>
<gene>
    <name evidence="1" type="ORF">SAMN05216178_6306</name>
</gene>